<dbReference type="InterPro" id="IPR010982">
    <property type="entry name" value="Lambda_DNA-bd_dom_sf"/>
</dbReference>
<feature type="domain" description="HTH cro/C1-type" evidence="1">
    <location>
        <begin position="28"/>
        <end position="80"/>
    </location>
</feature>
<proteinExistence type="predicted"/>
<dbReference type="EMBL" id="BAABEZ010000022">
    <property type="protein sequence ID" value="GAA4456946.1"/>
    <property type="molecule type" value="Genomic_DNA"/>
</dbReference>
<comment type="caution">
    <text evidence="2">The sequence shown here is derived from an EMBL/GenBank/DDBJ whole genome shotgun (WGS) entry which is preliminary data.</text>
</comment>
<dbReference type="Pfam" id="PF01381">
    <property type="entry name" value="HTH_3"/>
    <property type="match status" value="1"/>
</dbReference>
<gene>
    <name evidence="2" type="ORF">GCM10023092_23020</name>
</gene>
<dbReference type="Gene3D" id="1.10.260.40">
    <property type="entry name" value="lambda repressor-like DNA-binding domains"/>
    <property type="match status" value="1"/>
</dbReference>
<sequence>MSTNKFAMPKPIDLEDLFKTIGENFHTIRNARKEKLDVAAEAVGVSHPVLSRIENGRYSGLSVELLVKLCNHYQVKLQQILGLEVMQVFNLSQSAESGSSSTLKQVVNDVAEGYIQALEQAKSEIAFLRSLVTLPEKAPVEVFQLNGAKSTKRSK</sequence>
<dbReference type="PROSITE" id="PS50943">
    <property type="entry name" value="HTH_CROC1"/>
    <property type="match status" value="1"/>
</dbReference>
<evidence type="ECO:0000259" key="1">
    <source>
        <dbReference type="PROSITE" id="PS50943"/>
    </source>
</evidence>
<dbReference type="CDD" id="cd00093">
    <property type="entry name" value="HTH_XRE"/>
    <property type="match status" value="1"/>
</dbReference>
<name>A0ABP8MZB4_9BACT</name>
<evidence type="ECO:0000313" key="2">
    <source>
        <dbReference type="EMBL" id="GAA4456946.1"/>
    </source>
</evidence>
<dbReference type="Proteomes" id="UP001501410">
    <property type="component" value="Unassembled WGS sequence"/>
</dbReference>
<dbReference type="SMART" id="SM00530">
    <property type="entry name" value="HTH_XRE"/>
    <property type="match status" value="1"/>
</dbReference>
<dbReference type="SUPFAM" id="SSF47413">
    <property type="entry name" value="lambda repressor-like DNA-binding domains"/>
    <property type="match status" value="1"/>
</dbReference>
<keyword evidence="3" id="KW-1185">Reference proteome</keyword>
<reference evidence="3" key="1">
    <citation type="journal article" date="2019" name="Int. J. Syst. Evol. Microbiol.">
        <title>The Global Catalogue of Microorganisms (GCM) 10K type strain sequencing project: providing services to taxonomists for standard genome sequencing and annotation.</title>
        <authorList>
            <consortium name="The Broad Institute Genomics Platform"/>
            <consortium name="The Broad Institute Genome Sequencing Center for Infectious Disease"/>
            <person name="Wu L."/>
            <person name="Ma J."/>
        </authorList>
    </citation>
    <scope>NUCLEOTIDE SEQUENCE [LARGE SCALE GENOMIC DNA]</scope>
    <source>
        <strain evidence="3">JCM 31921</strain>
    </source>
</reference>
<protein>
    <recommendedName>
        <fullName evidence="1">HTH cro/C1-type domain-containing protein</fullName>
    </recommendedName>
</protein>
<accession>A0ABP8MZB4</accession>
<organism evidence="2 3">
    <name type="scientific">Rurimicrobium arvi</name>
    <dbReference type="NCBI Taxonomy" id="2049916"/>
    <lineage>
        <taxon>Bacteria</taxon>
        <taxon>Pseudomonadati</taxon>
        <taxon>Bacteroidota</taxon>
        <taxon>Chitinophagia</taxon>
        <taxon>Chitinophagales</taxon>
        <taxon>Chitinophagaceae</taxon>
        <taxon>Rurimicrobium</taxon>
    </lineage>
</organism>
<dbReference type="InterPro" id="IPR001387">
    <property type="entry name" value="Cro/C1-type_HTH"/>
</dbReference>
<evidence type="ECO:0000313" key="3">
    <source>
        <dbReference type="Proteomes" id="UP001501410"/>
    </source>
</evidence>